<dbReference type="EMBL" id="CADCXV010000729">
    <property type="protein sequence ID" value="CAB0034001.1"/>
    <property type="molecule type" value="Genomic_DNA"/>
</dbReference>
<dbReference type="GO" id="GO:0003993">
    <property type="term" value="F:acid phosphatase activity"/>
    <property type="evidence" value="ECO:0007669"/>
    <property type="project" value="UniProtKB-EC"/>
</dbReference>
<gene>
    <name evidence="9" type="ORF">TBRA_LOCUS5899</name>
</gene>
<comment type="catalytic activity">
    <reaction evidence="1">
        <text>a phosphate monoester + H2O = an alcohol + phosphate</text>
        <dbReference type="Rhea" id="RHEA:15017"/>
        <dbReference type="ChEBI" id="CHEBI:15377"/>
        <dbReference type="ChEBI" id="CHEBI:30879"/>
        <dbReference type="ChEBI" id="CHEBI:43474"/>
        <dbReference type="ChEBI" id="CHEBI:67140"/>
        <dbReference type="EC" id="3.1.3.2"/>
    </reaction>
</comment>
<evidence type="ECO:0000256" key="8">
    <source>
        <dbReference type="SAM" id="SignalP"/>
    </source>
</evidence>
<dbReference type="OrthoDB" id="10257284at2759"/>
<accession>A0A6H5IH34</accession>
<keyword evidence="10" id="KW-1185">Reference proteome</keyword>
<keyword evidence="5" id="KW-0378">Hydrolase</keyword>
<name>A0A6H5IH34_9HYME</name>
<dbReference type="Gene3D" id="3.40.50.1240">
    <property type="entry name" value="Phosphoglycerate mutase-like"/>
    <property type="match status" value="1"/>
</dbReference>
<dbReference type="PANTHER" id="PTHR11567:SF211">
    <property type="entry name" value="PROSTATIC ACID PHOSPHATASE"/>
    <property type="match status" value="1"/>
</dbReference>
<evidence type="ECO:0000256" key="3">
    <source>
        <dbReference type="ARBA" id="ARBA00012646"/>
    </source>
</evidence>
<dbReference type="CDD" id="cd07061">
    <property type="entry name" value="HP_HAP_like"/>
    <property type="match status" value="1"/>
</dbReference>
<dbReference type="SUPFAM" id="SSF53254">
    <property type="entry name" value="Phosphoglycerate mutase-like"/>
    <property type="match status" value="1"/>
</dbReference>
<evidence type="ECO:0000313" key="9">
    <source>
        <dbReference type="EMBL" id="CAB0034001.1"/>
    </source>
</evidence>
<evidence type="ECO:0000313" key="10">
    <source>
        <dbReference type="Proteomes" id="UP000479190"/>
    </source>
</evidence>
<dbReference type="EC" id="3.1.3.2" evidence="3"/>
<protein>
    <recommendedName>
        <fullName evidence="3">acid phosphatase</fullName>
        <ecNumber evidence="3">3.1.3.2</ecNumber>
    </recommendedName>
</protein>
<proteinExistence type="inferred from homology"/>
<evidence type="ECO:0000256" key="4">
    <source>
        <dbReference type="ARBA" id="ARBA00022729"/>
    </source>
</evidence>
<reference evidence="9 10" key="1">
    <citation type="submission" date="2020-02" db="EMBL/GenBank/DDBJ databases">
        <authorList>
            <person name="Ferguson B K."/>
        </authorList>
    </citation>
    <scope>NUCLEOTIDE SEQUENCE [LARGE SCALE GENOMIC DNA]</scope>
</reference>
<evidence type="ECO:0000256" key="2">
    <source>
        <dbReference type="ARBA" id="ARBA00005375"/>
    </source>
</evidence>
<organism evidence="9 10">
    <name type="scientific">Trichogramma brassicae</name>
    <dbReference type="NCBI Taxonomy" id="86971"/>
    <lineage>
        <taxon>Eukaryota</taxon>
        <taxon>Metazoa</taxon>
        <taxon>Ecdysozoa</taxon>
        <taxon>Arthropoda</taxon>
        <taxon>Hexapoda</taxon>
        <taxon>Insecta</taxon>
        <taxon>Pterygota</taxon>
        <taxon>Neoptera</taxon>
        <taxon>Endopterygota</taxon>
        <taxon>Hymenoptera</taxon>
        <taxon>Apocrita</taxon>
        <taxon>Proctotrupomorpha</taxon>
        <taxon>Chalcidoidea</taxon>
        <taxon>Trichogrammatidae</taxon>
        <taxon>Trichogramma</taxon>
    </lineage>
</organism>
<evidence type="ECO:0000256" key="6">
    <source>
        <dbReference type="ARBA" id="ARBA00023157"/>
    </source>
</evidence>
<feature type="chain" id="PRO_5026272779" description="acid phosphatase" evidence="8">
    <location>
        <begin position="27"/>
        <end position="388"/>
    </location>
</feature>
<dbReference type="Pfam" id="PF00328">
    <property type="entry name" value="His_Phos_2"/>
    <property type="match status" value="1"/>
</dbReference>
<evidence type="ECO:0000256" key="7">
    <source>
        <dbReference type="ARBA" id="ARBA00023180"/>
    </source>
</evidence>
<sequence>MIHFAGLTLPLLVATTMMLVIQTAQSKLDEDVYETKHVAMVFRHADRAPDPVELFPTDPHYESEFFPYGLGGLTNRGKMREYGLGVFLREKYDEFLGPLYRPKAVFARSTDYARTKMCLQLVLSGLYPPRDEQVWNKNLPWQPIPTVYEAPKRDWLMIPEECPEYLHEHNKIQCAMSKELKGYDEFLEKLTSLTGKDMTGHNLTEVYNLYHILTAETHLNLPIADWAKDYYPHGKILEVTNKWYEMFSKTNRMRRLNGGKLLRQIINHMDAKIAGGDKTYNVSLFSGHETNVAAVLQVLGIYYPHVPAYSSAVIIELKRNVDSNEYFVEVIYRRGIPNDHQSLPIPGCDTICPYDKFVGLLEHVTPTTEELACDKDAPYETNEVEHVC</sequence>
<dbReference type="InterPro" id="IPR050645">
    <property type="entry name" value="Histidine_acid_phosphatase"/>
</dbReference>
<dbReference type="AlphaFoldDB" id="A0A6H5IH34"/>
<dbReference type="InterPro" id="IPR000560">
    <property type="entry name" value="His_Pase_clade-2"/>
</dbReference>
<evidence type="ECO:0000256" key="5">
    <source>
        <dbReference type="ARBA" id="ARBA00022801"/>
    </source>
</evidence>
<dbReference type="InterPro" id="IPR029033">
    <property type="entry name" value="His_PPase_superfam"/>
</dbReference>
<dbReference type="PANTHER" id="PTHR11567">
    <property type="entry name" value="ACID PHOSPHATASE-RELATED"/>
    <property type="match status" value="1"/>
</dbReference>
<evidence type="ECO:0000256" key="1">
    <source>
        <dbReference type="ARBA" id="ARBA00000032"/>
    </source>
</evidence>
<feature type="signal peptide" evidence="8">
    <location>
        <begin position="1"/>
        <end position="26"/>
    </location>
</feature>
<keyword evidence="4 8" id="KW-0732">Signal</keyword>
<dbReference type="Proteomes" id="UP000479190">
    <property type="component" value="Unassembled WGS sequence"/>
</dbReference>
<comment type="similarity">
    <text evidence="2">Belongs to the histidine acid phosphatase family.</text>
</comment>
<keyword evidence="6" id="KW-1015">Disulfide bond</keyword>
<keyword evidence="7" id="KW-0325">Glycoprotein</keyword>